<feature type="compositionally biased region" description="Polar residues" evidence="1">
    <location>
        <begin position="162"/>
        <end position="172"/>
    </location>
</feature>
<dbReference type="EMBL" id="JAATIS010001721">
    <property type="protein sequence ID" value="KAG2465703.1"/>
    <property type="molecule type" value="Genomic_DNA"/>
</dbReference>
<gene>
    <name evidence="2" type="primary">C2cd4a</name>
    <name evidence="2" type="ORF">GTO96_0017108</name>
</gene>
<keyword evidence="3" id="KW-1185">Reference proteome</keyword>
<feature type="region of interest" description="Disordered" evidence="1">
    <location>
        <begin position="162"/>
        <end position="220"/>
    </location>
</feature>
<dbReference type="Proteomes" id="UP000886611">
    <property type="component" value="Unassembled WGS sequence"/>
</dbReference>
<protein>
    <submittedName>
        <fullName evidence="2">C2C4A protein</fullName>
    </submittedName>
</protein>
<organism evidence="2 3">
    <name type="scientific">Polypterus senegalus</name>
    <name type="common">Senegal bichir</name>
    <dbReference type="NCBI Taxonomy" id="55291"/>
    <lineage>
        <taxon>Eukaryota</taxon>
        <taxon>Metazoa</taxon>
        <taxon>Chordata</taxon>
        <taxon>Craniata</taxon>
        <taxon>Vertebrata</taxon>
        <taxon>Euteleostomi</taxon>
        <taxon>Actinopterygii</taxon>
        <taxon>Polypteriformes</taxon>
        <taxon>Polypteridae</taxon>
        <taxon>Polypterus</taxon>
    </lineage>
</organism>
<evidence type="ECO:0000256" key="1">
    <source>
        <dbReference type="SAM" id="MobiDB-lite"/>
    </source>
</evidence>
<accession>A0A8X8BPK5</accession>
<feature type="non-terminal residue" evidence="2">
    <location>
        <position position="248"/>
    </location>
</feature>
<comment type="caution">
    <text evidence="2">The sequence shown here is derived from an EMBL/GenBank/DDBJ whole genome shotgun (WGS) entry which is preliminary data.</text>
</comment>
<evidence type="ECO:0000313" key="2">
    <source>
        <dbReference type="EMBL" id="KAG2465703.1"/>
    </source>
</evidence>
<sequence>MLSAVHHVSLKGAIDSMLTWTSLKVIKPKPADEPKSPGVKPKDIFDIVVTPDRIPKFCIPSLGVGHVIVETDSEKEKAGSGESEERESLCKKQSLRTFDSELEHSDPATRAALSLPHLTKITTPYGFLALGESPNIRRKESLFFESDTTDITAMLTKKKRSNFLSRSRSTPLAGSRPSPDPVDPPVKTSRSVSWDAVCQESPSRLHPTVEKMKTPKSDKKKFKTLIKKHIRSIKRMRSGGASTTKTAN</sequence>
<dbReference type="AlphaFoldDB" id="A0A8X8BPK5"/>
<dbReference type="InterPro" id="IPR043549">
    <property type="entry name" value="C2C4C/C2C4D"/>
</dbReference>
<reference evidence="2 3" key="1">
    <citation type="journal article" date="2021" name="Cell">
        <title>Tracing the genetic footprints of vertebrate landing in non-teleost ray-finned fishes.</title>
        <authorList>
            <person name="Bi X."/>
            <person name="Wang K."/>
            <person name="Yang L."/>
            <person name="Pan H."/>
            <person name="Jiang H."/>
            <person name="Wei Q."/>
            <person name="Fang M."/>
            <person name="Yu H."/>
            <person name="Zhu C."/>
            <person name="Cai Y."/>
            <person name="He Y."/>
            <person name="Gan X."/>
            <person name="Zeng H."/>
            <person name="Yu D."/>
            <person name="Zhu Y."/>
            <person name="Jiang H."/>
            <person name="Qiu Q."/>
            <person name="Yang H."/>
            <person name="Zhang Y.E."/>
            <person name="Wang W."/>
            <person name="Zhu M."/>
            <person name="He S."/>
            <person name="Zhang G."/>
        </authorList>
    </citation>
    <scope>NUCLEOTIDE SEQUENCE [LARGE SCALE GENOMIC DNA]</scope>
    <source>
        <strain evidence="2">Bchr_013</strain>
    </source>
</reference>
<dbReference type="PANTHER" id="PTHR46291:SF4">
    <property type="entry name" value="C2 CALCIUM-DEPENDENT DOMAIN-CONTAINING PROTEIN 4C-LIKE"/>
    <property type="match status" value="1"/>
</dbReference>
<evidence type="ECO:0000313" key="3">
    <source>
        <dbReference type="Proteomes" id="UP000886611"/>
    </source>
</evidence>
<name>A0A8X8BPK5_POLSE</name>
<dbReference type="OrthoDB" id="9947256at2759"/>
<dbReference type="PANTHER" id="PTHR46291">
    <property type="entry name" value="C2 DOMAIN-CONTAINING PROTEIN"/>
    <property type="match status" value="1"/>
</dbReference>
<feature type="non-terminal residue" evidence="2">
    <location>
        <position position="1"/>
    </location>
</feature>
<feature type="compositionally biased region" description="Basic and acidic residues" evidence="1">
    <location>
        <begin position="207"/>
        <end position="217"/>
    </location>
</feature>
<proteinExistence type="predicted"/>